<feature type="region of interest" description="Disordered" evidence="1">
    <location>
        <begin position="166"/>
        <end position="206"/>
    </location>
</feature>
<reference evidence="2 3" key="1">
    <citation type="submission" date="2020-03" db="EMBL/GenBank/DDBJ databases">
        <title>Draft Genome Sequence of Cudoniella acicularis.</title>
        <authorList>
            <person name="Buettner E."/>
            <person name="Kellner H."/>
        </authorList>
    </citation>
    <scope>NUCLEOTIDE SEQUENCE [LARGE SCALE GENOMIC DNA]</scope>
    <source>
        <strain evidence="2 3">DSM 108380</strain>
    </source>
</reference>
<dbReference type="Proteomes" id="UP000566819">
    <property type="component" value="Unassembled WGS sequence"/>
</dbReference>
<organism evidence="2 3">
    <name type="scientific">Cudoniella acicularis</name>
    <dbReference type="NCBI Taxonomy" id="354080"/>
    <lineage>
        <taxon>Eukaryota</taxon>
        <taxon>Fungi</taxon>
        <taxon>Dikarya</taxon>
        <taxon>Ascomycota</taxon>
        <taxon>Pezizomycotina</taxon>
        <taxon>Leotiomycetes</taxon>
        <taxon>Helotiales</taxon>
        <taxon>Tricladiaceae</taxon>
        <taxon>Cudoniella</taxon>
    </lineage>
</organism>
<dbReference type="OrthoDB" id="5426982at2759"/>
<gene>
    <name evidence="2" type="ORF">G7Y89_g2465</name>
</gene>
<accession>A0A8H4RW94</accession>
<dbReference type="EMBL" id="JAAMPI010000108">
    <property type="protein sequence ID" value="KAF4635632.1"/>
    <property type="molecule type" value="Genomic_DNA"/>
</dbReference>
<evidence type="ECO:0000313" key="3">
    <source>
        <dbReference type="Proteomes" id="UP000566819"/>
    </source>
</evidence>
<proteinExistence type="predicted"/>
<keyword evidence="3" id="KW-1185">Reference proteome</keyword>
<protein>
    <submittedName>
        <fullName evidence="2">Uncharacterized protein</fullName>
    </submittedName>
</protein>
<evidence type="ECO:0000256" key="1">
    <source>
        <dbReference type="SAM" id="MobiDB-lite"/>
    </source>
</evidence>
<sequence length="576" mass="64852">MPTQPMGMELQNEDGIPNLVAFSSSTTTQVSKSRGSEVSSAECFDRLTSEAFGQDIDSTQSNIQEDTQKTQNYTFCNTQKPIEGIDCFPDTLDFNASDAYESNIDFELGDMTSVSLGHTAPDPFQAGYTWNEPSVLSTGSGLTYTQSTDVPEGGYNGHTNSNFPSLFASPASRSAEALQEKGPGLSQEYEPQHQHQPPASGWLQWKPKPEKKIRQRACFDTEKKLKVASTRKKGACVSCKARKVTCESVPEQDYCMNCIKKAGESITACNICVRQQLKENRFKVEDFYYCEFRQRGLLEYAKYYEAHKANQTRSMIAISHGPRFGKLQTLNVEVQIYPGNDMPNIFFKAGREGDSKSQLYTTKHYMIVDSSLPTVQQLDLWGREMVNAKCKMDPHTLQSAIDMALMRYCDINPNRRIRLSSPTPVNFEESMHRMEDRSRAWSSQERERGVDVSDEVYAQVVIIALTGIEEAEEFVLGSLDQFRNEMKIGKLEWVAVGICLMRLLLVYRDLALRYANGRKLVGSNVDSRATRAMLMQWHGIRARGCHLPEAGRDAFDTGAKEDAEEEIKSSRGYKCV</sequence>
<name>A0A8H4RW94_9HELO</name>
<dbReference type="AlphaFoldDB" id="A0A8H4RW94"/>
<comment type="caution">
    <text evidence="2">The sequence shown here is derived from an EMBL/GenBank/DDBJ whole genome shotgun (WGS) entry which is preliminary data.</text>
</comment>
<evidence type="ECO:0000313" key="2">
    <source>
        <dbReference type="EMBL" id="KAF4635632.1"/>
    </source>
</evidence>